<comment type="caution">
    <text evidence="1">The sequence shown here is derived from an EMBL/GenBank/DDBJ whole genome shotgun (WGS) entry which is preliminary data.</text>
</comment>
<keyword evidence="2" id="KW-1185">Reference proteome</keyword>
<sequence length="79" mass="9072">MPSDARGELHDGRYEYRAQKEWRVVISWYGRPVSTLTGQEAQKFLARIPGLGDHDAQLLMARLTGNFKRGNERRSGRGR</sequence>
<protein>
    <submittedName>
        <fullName evidence="1">Uncharacterized protein</fullName>
    </submittedName>
</protein>
<dbReference type="RefSeq" id="WP_386844190.1">
    <property type="nucleotide sequence ID" value="NZ_JBHUMK010000025.1"/>
</dbReference>
<dbReference type="Proteomes" id="UP001597475">
    <property type="component" value="Unassembled WGS sequence"/>
</dbReference>
<organism evidence="1 2">
    <name type="scientific">Deinococcus taklimakanensis</name>
    <dbReference type="NCBI Taxonomy" id="536443"/>
    <lineage>
        <taxon>Bacteria</taxon>
        <taxon>Thermotogati</taxon>
        <taxon>Deinococcota</taxon>
        <taxon>Deinococci</taxon>
        <taxon>Deinococcales</taxon>
        <taxon>Deinococcaceae</taxon>
        <taxon>Deinococcus</taxon>
    </lineage>
</organism>
<proteinExistence type="predicted"/>
<gene>
    <name evidence="1" type="ORF">ACFSR9_06510</name>
</gene>
<name>A0ABW5P1D8_9DEIO</name>
<reference evidence="2" key="1">
    <citation type="journal article" date="2019" name="Int. J. Syst. Evol. Microbiol.">
        <title>The Global Catalogue of Microorganisms (GCM) 10K type strain sequencing project: providing services to taxonomists for standard genome sequencing and annotation.</title>
        <authorList>
            <consortium name="The Broad Institute Genomics Platform"/>
            <consortium name="The Broad Institute Genome Sequencing Center for Infectious Disease"/>
            <person name="Wu L."/>
            <person name="Ma J."/>
        </authorList>
    </citation>
    <scope>NUCLEOTIDE SEQUENCE [LARGE SCALE GENOMIC DNA]</scope>
    <source>
        <strain evidence="2">KCTC 33842</strain>
    </source>
</reference>
<accession>A0ABW5P1D8</accession>
<evidence type="ECO:0000313" key="2">
    <source>
        <dbReference type="Proteomes" id="UP001597475"/>
    </source>
</evidence>
<dbReference type="EMBL" id="JBHUMK010000025">
    <property type="protein sequence ID" value="MFD2609092.1"/>
    <property type="molecule type" value="Genomic_DNA"/>
</dbReference>
<evidence type="ECO:0000313" key="1">
    <source>
        <dbReference type="EMBL" id="MFD2609092.1"/>
    </source>
</evidence>